<dbReference type="EMBL" id="NEXE01000406">
    <property type="protein sequence ID" value="PSN81905.1"/>
    <property type="molecule type" value="Genomic_DNA"/>
</dbReference>
<dbReference type="Proteomes" id="UP000240322">
    <property type="component" value="Unassembled WGS sequence"/>
</dbReference>
<gene>
    <name evidence="3" type="ORF">B9Q03_14880</name>
</gene>
<feature type="region of interest" description="Disordered" evidence="2">
    <location>
        <begin position="76"/>
        <end position="138"/>
    </location>
</feature>
<accession>A0A2R6A6F8</accession>
<name>A0A2R6A6F8_9ARCH</name>
<sequence>MSSSLYTAERGGGYLGRLLSAVEVALRSLEEEEASVVHTIEEKRRELESLESRLADIRAEKERVKHILEYTSSLGAAKPRQTEAPAPMEAVGEGGAAAEASTPPSVAEGAGGDGGAEADEEEEAGGEAEPPAQVPAERRWTISFNGSPVGEAVLEGGGRLRVGWCFQLPADSRYLRGVVAKKIVAGLIRTGGAESLEEGGEGEDGGSVWVIKGVKPEQVAALVEKIKYFTAAELAWLQREGTLPGCASQPA</sequence>
<evidence type="ECO:0000313" key="3">
    <source>
        <dbReference type="EMBL" id="PSN81905.1"/>
    </source>
</evidence>
<comment type="caution">
    <text evidence="3">The sequence shown here is derived from an EMBL/GenBank/DDBJ whole genome shotgun (WGS) entry which is preliminary data.</text>
</comment>
<evidence type="ECO:0000256" key="1">
    <source>
        <dbReference type="SAM" id="Coils"/>
    </source>
</evidence>
<reference evidence="3 4" key="1">
    <citation type="submission" date="2017-04" db="EMBL/GenBank/DDBJ databases">
        <title>Novel microbial lineages endemic to geothermal iron-oxide mats fill important gaps in the evolutionary history of Archaea.</title>
        <authorList>
            <person name="Jay Z.J."/>
            <person name="Beam J.P."/>
            <person name="Dlakic M."/>
            <person name="Rusch D.B."/>
            <person name="Kozubal M.A."/>
            <person name="Inskeep W.P."/>
        </authorList>
    </citation>
    <scope>NUCLEOTIDE SEQUENCE [LARGE SCALE GENOMIC DNA]</scope>
    <source>
        <strain evidence="3">OSP_D</strain>
    </source>
</reference>
<feature type="compositionally biased region" description="Acidic residues" evidence="2">
    <location>
        <begin position="116"/>
        <end position="126"/>
    </location>
</feature>
<proteinExistence type="predicted"/>
<evidence type="ECO:0000313" key="4">
    <source>
        <dbReference type="Proteomes" id="UP000240322"/>
    </source>
</evidence>
<feature type="compositionally biased region" description="Low complexity" evidence="2">
    <location>
        <begin position="83"/>
        <end position="108"/>
    </location>
</feature>
<keyword evidence="1" id="KW-0175">Coiled coil</keyword>
<protein>
    <submittedName>
        <fullName evidence="3">Uncharacterized protein</fullName>
    </submittedName>
</protein>
<dbReference type="AlphaFoldDB" id="A0A2R6A6F8"/>
<feature type="coiled-coil region" evidence="1">
    <location>
        <begin position="26"/>
        <end position="67"/>
    </location>
</feature>
<organism evidence="3 4">
    <name type="scientific">Candidatus Marsarchaeota G2 archaeon OSP_D</name>
    <dbReference type="NCBI Taxonomy" id="1978157"/>
    <lineage>
        <taxon>Archaea</taxon>
        <taxon>Candidatus Marsarchaeota</taxon>
        <taxon>Candidatus Marsarchaeota group 2</taxon>
    </lineage>
</organism>
<evidence type="ECO:0000256" key="2">
    <source>
        <dbReference type="SAM" id="MobiDB-lite"/>
    </source>
</evidence>